<dbReference type="Pfam" id="PF13927">
    <property type="entry name" value="Ig_3"/>
    <property type="match status" value="1"/>
</dbReference>
<feature type="compositionally biased region" description="Polar residues" evidence="4">
    <location>
        <begin position="1695"/>
        <end position="1710"/>
    </location>
</feature>
<reference evidence="7" key="2">
    <citation type="submission" date="2024-08" db="UniProtKB">
        <authorList>
            <consortium name="EnsemblMetazoa"/>
        </authorList>
    </citation>
    <scope>IDENTIFICATION</scope>
</reference>
<dbReference type="EnsemblMetazoa" id="XM_019898316.1">
    <property type="protein sequence ID" value="XP_019753875.1"/>
    <property type="gene ID" value="LOC109533087"/>
</dbReference>
<dbReference type="InterPro" id="IPR007110">
    <property type="entry name" value="Ig-like_dom"/>
</dbReference>
<evidence type="ECO:0000313" key="8">
    <source>
        <dbReference type="Proteomes" id="UP000019118"/>
    </source>
</evidence>
<feature type="region of interest" description="Disordered" evidence="4">
    <location>
        <begin position="1038"/>
        <end position="1093"/>
    </location>
</feature>
<feature type="compositionally biased region" description="Polar residues" evidence="4">
    <location>
        <begin position="1411"/>
        <end position="1423"/>
    </location>
</feature>
<protein>
    <recommendedName>
        <fullName evidence="6">Ig-like domain-containing protein</fullName>
    </recommendedName>
</protein>
<feature type="domain" description="Ig-like" evidence="6">
    <location>
        <begin position="499"/>
        <end position="581"/>
    </location>
</feature>
<evidence type="ECO:0000259" key="6">
    <source>
        <dbReference type="PROSITE" id="PS50835"/>
    </source>
</evidence>
<dbReference type="PANTHER" id="PTHR23278">
    <property type="entry name" value="SIDESTEP PROTEIN"/>
    <property type="match status" value="1"/>
</dbReference>
<feature type="region of interest" description="Disordered" evidence="4">
    <location>
        <begin position="1411"/>
        <end position="1466"/>
    </location>
</feature>
<feature type="domain" description="Ig-like" evidence="6">
    <location>
        <begin position="180"/>
        <end position="262"/>
    </location>
</feature>
<keyword evidence="3" id="KW-1015">Disulfide bond</keyword>
<feature type="compositionally biased region" description="Basic and acidic residues" evidence="4">
    <location>
        <begin position="1435"/>
        <end position="1466"/>
    </location>
</feature>
<feature type="compositionally biased region" description="Basic residues" evidence="4">
    <location>
        <begin position="1711"/>
        <end position="1721"/>
    </location>
</feature>
<evidence type="ECO:0000313" key="7">
    <source>
        <dbReference type="EnsemblMetazoa" id="XP_019753875.1"/>
    </source>
</evidence>
<dbReference type="Pfam" id="PF08205">
    <property type="entry name" value="C2-set_2"/>
    <property type="match status" value="1"/>
</dbReference>
<dbReference type="Gene3D" id="2.60.40.10">
    <property type="entry name" value="Immunoglobulins"/>
    <property type="match status" value="8"/>
</dbReference>
<dbReference type="InterPro" id="IPR003599">
    <property type="entry name" value="Ig_sub"/>
</dbReference>
<dbReference type="SMART" id="SM00408">
    <property type="entry name" value="IGc2"/>
    <property type="match status" value="6"/>
</dbReference>
<dbReference type="InterPro" id="IPR036179">
    <property type="entry name" value="Ig-like_dom_sf"/>
</dbReference>
<feature type="domain" description="Ig-like" evidence="6">
    <location>
        <begin position="389"/>
        <end position="492"/>
    </location>
</feature>
<dbReference type="SMART" id="SM00409">
    <property type="entry name" value="IG"/>
    <property type="match status" value="6"/>
</dbReference>
<feature type="region of interest" description="Disordered" evidence="4">
    <location>
        <begin position="1750"/>
        <end position="1820"/>
    </location>
</feature>
<proteinExistence type="predicted"/>
<feature type="compositionally biased region" description="Polar residues" evidence="4">
    <location>
        <begin position="1760"/>
        <end position="1769"/>
    </location>
</feature>
<dbReference type="InterPro" id="IPR013783">
    <property type="entry name" value="Ig-like_fold"/>
</dbReference>
<reference evidence="8" key="1">
    <citation type="journal article" date="2013" name="Genome Biol.">
        <title>Draft genome of the mountain pine beetle, Dendroctonus ponderosae Hopkins, a major forest pest.</title>
        <authorList>
            <person name="Keeling C.I."/>
            <person name="Yuen M.M."/>
            <person name="Liao N.Y."/>
            <person name="Docking T.R."/>
            <person name="Chan S.K."/>
            <person name="Taylor G.A."/>
            <person name="Palmquist D.L."/>
            <person name="Jackman S.D."/>
            <person name="Nguyen A."/>
            <person name="Li M."/>
            <person name="Henderson H."/>
            <person name="Janes J.K."/>
            <person name="Zhao Y."/>
            <person name="Pandoh P."/>
            <person name="Moore R."/>
            <person name="Sperling F.A."/>
            <person name="Huber D.P."/>
            <person name="Birol I."/>
            <person name="Jones S.J."/>
            <person name="Bohlmann J."/>
        </authorList>
    </citation>
    <scope>NUCLEOTIDE SEQUENCE</scope>
</reference>
<keyword evidence="5" id="KW-1133">Transmembrane helix</keyword>
<feature type="domain" description="Ig-like" evidence="6">
    <location>
        <begin position="55"/>
        <end position="156"/>
    </location>
</feature>
<dbReference type="Pfam" id="PF13895">
    <property type="entry name" value="Ig_2"/>
    <property type="match status" value="1"/>
</dbReference>
<dbReference type="SUPFAM" id="SSF48726">
    <property type="entry name" value="Immunoglobulin"/>
    <property type="match status" value="7"/>
</dbReference>
<comment type="subcellular location">
    <subcellularLocation>
        <location evidence="1">Membrane</location>
        <topology evidence="1">Single-pass membrane protein</topology>
    </subcellularLocation>
</comment>
<accession>A0AAR5NYL3</accession>
<name>A0AAR5NYL3_DENPD</name>
<evidence type="ECO:0000256" key="3">
    <source>
        <dbReference type="ARBA" id="ARBA00023157"/>
    </source>
</evidence>
<evidence type="ECO:0000256" key="5">
    <source>
        <dbReference type="SAM" id="Phobius"/>
    </source>
</evidence>
<dbReference type="GO" id="GO:0016020">
    <property type="term" value="C:membrane"/>
    <property type="evidence" value="ECO:0007669"/>
    <property type="project" value="UniProtKB-SubCell"/>
</dbReference>
<keyword evidence="2 5" id="KW-0472">Membrane</keyword>
<feature type="domain" description="Ig-like" evidence="6">
    <location>
        <begin position="588"/>
        <end position="700"/>
    </location>
</feature>
<dbReference type="InterPro" id="IPR013098">
    <property type="entry name" value="Ig_I-set"/>
</dbReference>
<evidence type="ECO:0000256" key="2">
    <source>
        <dbReference type="ARBA" id="ARBA00023136"/>
    </source>
</evidence>
<dbReference type="PANTHER" id="PTHR23278:SF32">
    <property type="entry name" value="NEUROMUSCULIN, ISOFORM E"/>
    <property type="match status" value="1"/>
</dbReference>
<dbReference type="InterPro" id="IPR013162">
    <property type="entry name" value="CD80_C2-set"/>
</dbReference>
<dbReference type="PROSITE" id="PS50835">
    <property type="entry name" value="IG_LIKE"/>
    <property type="match status" value="8"/>
</dbReference>
<feature type="region of interest" description="Disordered" evidence="4">
    <location>
        <begin position="1690"/>
        <end position="1726"/>
    </location>
</feature>
<keyword evidence="8" id="KW-1185">Reference proteome</keyword>
<dbReference type="InterPro" id="IPR003598">
    <property type="entry name" value="Ig_sub2"/>
</dbReference>
<organism evidence="7 8">
    <name type="scientific">Dendroctonus ponderosae</name>
    <name type="common">Mountain pine beetle</name>
    <dbReference type="NCBI Taxonomy" id="77166"/>
    <lineage>
        <taxon>Eukaryota</taxon>
        <taxon>Metazoa</taxon>
        <taxon>Ecdysozoa</taxon>
        <taxon>Arthropoda</taxon>
        <taxon>Hexapoda</taxon>
        <taxon>Insecta</taxon>
        <taxon>Pterygota</taxon>
        <taxon>Neoptera</taxon>
        <taxon>Endopterygota</taxon>
        <taxon>Coleoptera</taxon>
        <taxon>Polyphaga</taxon>
        <taxon>Cucujiformia</taxon>
        <taxon>Curculionidae</taxon>
        <taxon>Scolytinae</taxon>
        <taxon>Dendroctonus</taxon>
    </lineage>
</organism>
<dbReference type="Pfam" id="PF07679">
    <property type="entry name" value="I-set"/>
    <property type="match status" value="1"/>
</dbReference>
<evidence type="ECO:0000256" key="1">
    <source>
        <dbReference type="ARBA" id="ARBA00004167"/>
    </source>
</evidence>
<feature type="domain" description="Ig-like" evidence="6">
    <location>
        <begin position="707"/>
        <end position="788"/>
    </location>
</feature>
<feature type="transmembrane region" description="Helical" evidence="5">
    <location>
        <begin position="896"/>
        <end position="921"/>
    </location>
</feature>
<dbReference type="Proteomes" id="UP000019118">
    <property type="component" value="Unassembled WGS sequence"/>
</dbReference>
<evidence type="ECO:0000256" key="4">
    <source>
        <dbReference type="SAM" id="MobiDB-lite"/>
    </source>
</evidence>
<feature type="domain" description="Ig-like" evidence="6">
    <location>
        <begin position="793"/>
        <end position="882"/>
    </location>
</feature>
<keyword evidence="5" id="KW-0812">Transmembrane</keyword>
<feature type="domain" description="Ig-like" evidence="6">
    <location>
        <begin position="291"/>
        <end position="382"/>
    </location>
</feature>
<sequence>MNVEYPTEAGQAILKIEDVHVDDEAVYKCEITYIEVKESCHEVVQIVNLTTLVKPEVVRIIGLNGVSMGNGSILGPKEEGEEVDLVCEAGSGKPIPKVNWYNGSTLISRAQYSTNDLGDGLGTGTSKLQLTLSRGDLNARFECRVESEALDGPIISWVTADVHVKSTYMHLSGVNNHVVQGSNVMLICDVHGARPAATIRWTNGSIPITDETLVHTGIEDNSRLTTEVKYNDRDGTFNTKSQLVFQASHYENGIKIHCYAENEVTKHKGEPEGHKVLILEVRYPPVILVKPKYITVNESTAVSPNNGTLLICSYKANPQELKGAFWSKDGKNLTLTDKNKYSGGTIENPPLIIYNAKRDDMGEYNCWLKNEVGMEQSEDSILLNVQYPPDVEVLMDPSTPVKARDKTNVMLECNVTSGNPSNLSKVRWFLDGELMKEFPECNYTSKDDSGGPFCGLDPTILSLERVDETFAGNYTCQGENVAGWGPISEPIELIVYYPPSPANIRSYPTKVVKGAEVNLECKVESAGRPDNVTYIWYRGSHQMTEITTSKHKIVPVGLETNSNFTCIAVNEGGQSDPATLFINVNAPPALFDRLKPYQGILYSAQQINLTCRVECSPLCSIIWKKNGRIIDFNNNPLYYNQTIKHDPDLQKNIFESIESTLIWNMTAWPGNKLNRTAPNSNYTCQSESNQIGPGVSSTIEIAVDYPPEDVYVSTKIVKVIEGQAPNPVKCHGKGHPNLTYKWKKNSTAEPREYGEELRLGPMIRSDSGTYICEASNKHGTENAVVYFNVMYAPECSITRTERDGSPALLCTVQANPQEVSFFWKAREGNETYSIVNNNNIVQDGLKSFLILDSTVDTKRTYQCFANNSVGLSDKQPCEMDVAGILPWWKRLTKENLYIIIASIIAIIICVIIICIVIIVLCRRKRANTKYNNPLEMEEREKQDDDAAIDQSKWPLQPGVLVHVSKMNNVSQLNVSTSPFRTTSIKTSTCLKFRRNKSKVYARLKWFRDALGRGSCERPFGIKERDCGVVTFKKIKTSPTDSKMDIINPRKRKKPGDAPINPSSTVGDKIRPGVAPPVGSMQDHPLSNNTDPNDKGFYENLPFHGMQNPPNKPVSVIAPFHQGVTRNLTSSRATLNSNALNHTFQPTHFRTLQPKTNTLKRNQSFAGFQSNPNGRMRKIGEPQQLPWATQYSIFMRNINPTFLGSTPNVPVNFEQSNFYTPLFPALMVPNNNFSSLPIHQAFSVNPSYQNNQYYQPLGTKVSTQKRIVGRNEANFNQKRATNDEIGTGKESVKAPAQNKPKKTVLTANRFNSLKTEKHKCYSPTFYSMRCRKHAKKRPIVYALPKKCLNHLPKDTKSTDTHTKDFQNLTDSIQIFEQNDDEKANIPTPAPRCKKHKTPEIIYANICESLQRSIGESPNSSSDSCDGTAVETSTTEVEVHSAGDAKQPDDEREVQKENGSFSEEKRPKIVDHSPRLVAFCPKKLQPLDAVPKISPQAMKNSPILKVSPNFIKPNVESPKGALSLKIQARKNWSPIQSPSENKKQPTISLKENTQIQSAEEESCKAPNNIPQMPILIPKSPSLDKSAAPNNNNAAANQNAFYTLTAPHCKQPILPPQYSATIPHQKHTKLIPKALFQEQIAKSKSFSSKSSKHKKHFQIPLQKCHSFKFQTAESYFQPIKNIHEENLMRNGYAGDYPASSSSTSSLQHKNTTNQHKREKPKQKSKGPLVLRHPSDYQEQFQENMQNSVQLQYPQPIIPGRGSNIPQGKQNGVVQYADLDMPVSRKSSHESSSSSSSKSHSKKQKPKTEYATLRFNEVGQEIDV</sequence>